<dbReference type="EMBL" id="QPGL01000002">
    <property type="protein sequence ID" value="RCS70964.1"/>
    <property type="molecule type" value="Genomic_DNA"/>
</dbReference>
<evidence type="ECO:0000313" key="1">
    <source>
        <dbReference type="EMBL" id="RCS70964.1"/>
    </source>
</evidence>
<gene>
    <name evidence="1" type="ORF">CIK83_15310</name>
</gene>
<dbReference type="SUPFAM" id="SSF52833">
    <property type="entry name" value="Thioredoxin-like"/>
    <property type="match status" value="1"/>
</dbReference>
<name>A0A368LJN9_9VIBR</name>
<dbReference type="Proteomes" id="UP000252479">
    <property type="component" value="Unassembled WGS sequence"/>
</dbReference>
<keyword evidence="2" id="KW-1185">Reference proteome</keyword>
<sequence length="171" mass="19299">MLLIFALPIIAAQLILSQHWYQTGVTNKGVLISPTLHYEDMGMDNPAPQRWQVAYILPTHCEEVCREQLYLLQQSYIALGKDQPRVVNVVIVQPDSDQSVLLEGDGLLNGVITILARQPNEAIQAFNFVVIDPLGQWVMRYPSHQQIDKLPGESKDRLSDLRKLLTLSRVG</sequence>
<evidence type="ECO:0000313" key="2">
    <source>
        <dbReference type="Proteomes" id="UP000252479"/>
    </source>
</evidence>
<protein>
    <recommendedName>
        <fullName evidence="3">Cytochrome oxidase biogenesis cluster protein</fullName>
    </recommendedName>
</protein>
<dbReference type="InterPro" id="IPR036249">
    <property type="entry name" value="Thioredoxin-like_sf"/>
</dbReference>
<proteinExistence type="predicted"/>
<organism evidence="1 2">
    <name type="scientific">Vibrio casei</name>
    <dbReference type="NCBI Taxonomy" id="673372"/>
    <lineage>
        <taxon>Bacteria</taxon>
        <taxon>Pseudomonadati</taxon>
        <taxon>Pseudomonadota</taxon>
        <taxon>Gammaproteobacteria</taxon>
        <taxon>Vibrionales</taxon>
        <taxon>Vibrionaceae</taxon>
        <taxon>Vibrio</taxon>
    </lineage>
</organism>
<reference evidence="1 2" key="1">
    <citation type="journal article" date="2017" name="Elife">
        <title>Extensive horizontal gene transfer in cheese-associated bacteria.</title>
        <authorList>
            <person name="Bonham K.S."/>
            <person name="Wolfe B.E."/>
            <person name="Dutton R.J."/>
        </authorList>
    </citation>
    <scope>NUCLEOTIDE SEQUENCE [LARGE SCALE GENOMIC DNA]</scope>
    <source>
        <strain evidence="1 2">JB196</strain>
    </source>
</reference>
<accession>A0A368LJN9</accession>
<comment type="caution">
    <text evidence="1">The sequence shown here is derived from an EMBL/GenBank/DDBJ whole genome shotgun (WGS) entry which is preliminary data.</text>
</comment>
<dbReference type="AlphaFoldDB" id="A0A368LJN9"/>
<evidence type="ECO:0008006" key="3">
    <source>
        <dbReference type="Google" id="ProtNLM"/>
    </source>
</evidence>